<name>A0AAE1MKT2_9FABA</name>
<dbReference type="EMBL" id="JAWXYG010000008">
    <property type="protein sequence ID" value="KAK4265448.1"/>
    <property type="molecule type" value="Genomic_DNA"/>
</dbReference>
<dbReference type="Proteomes" id="UP001293593">
    <property type="component" value="Unassembled WGS sequence"/>
</dbReference>
<comment type="caution">
    <text evidence="2">The sequence shown here is derived from an EMBL/GenBank/DDBJ whole genome shotgun (WGS) entry which is preliminary data.</text>
</comment>
<evidence type="ECO:0000256" key="1">
    <source>
        <dbReference type="SAM" id="MobiDB-lite"/>
    </source>
</evidence>
<evidence type="ECO:0000313" key="2">
    <source>
        <dbReference type="EMBL" id="KAK4265448.1"/>
    </source>
</evidence>
<gene>
    <name evidence="2" type="ORF">QN277_026500</name>
</gene>
<protein>
    <submittedName>
        <fullName evidence="2">Uncharacterized protein</fullName>
    </submittedName>
</protein>
<keyword evidence="3" id="KW-1185">Reference proteome</keyword>
<evidence type="ECO:0000313" key="3">
    <source>
        <dbReference type="Proteomes" id="UP001293593"/>
    </source>
</evidence>
<proteinExistence type="predicted"/>
<organism evidence="2 3">
    <name type="scientific">Acacia crassicarpa</name>
    <name type="common">northern wattle</name>
    <dbReference type="NCBI Taxonomy" id="499986"/>
    <lineage>
        <taxon>Eukaryota</taxon>
        <taxon>Viridiplantae</taxon>
        <taxon>Streptophyta</taxon>
        <taxon>Embryophyta</taxon>
        <taxon>Tracheophyta</taxon>
        <taxon>Spermatophyta</taxon>
        <taxon>Magnoliopsida</taxon>
        <taxon>eudicotyledons</taxon>
        <taxon>Gunneridae</taxon>
        <taxon>Pentapetalae</taxon>
        <taxon>rosids</taxon>
        <taxon>fabids</taxon>
        <taxon>Fabales</taxon>
        <taxon>Fabaceae</taxon>
        <taxon>Caesalpinioideae</taxon>
        <taxon>mimosoid clade</taxon>
        <taxon>Acacieae</taxon>
        <taxon>Acacia</taxon>
    </lineage>
</organism>
<feature type="compositionally biased region" description="Polar residues" evidence="1">
    <location>
        <begin position="57"/>
        <end position="69"/>
    </location>
</feature>
<accession>A0AAE1MKT2</accession>
<feature type="region of interest" description="Disordered" evidence="1">
    <location>
        <begin position="1"/>
        <end position="82"/>
    </location>
</feature>
<sequence>MARTKQPNVEKDESLPPPLASKKAKTTPNPKEGKYRSKVQEMNPQPKAKGIVINEPTRPQTQSMSSLPTSRGKGKLREADKQAEQWEIGVQATPKHLDTQSEFQTKSKFKVHLFRLFVVVSLCLPRLAQRLIRY</sequence>
<reference evidence="2" key="1">
    <citation type="submission" date="2023-10" db="EMBL/GenBank/DDBJ databases">
        <title>Chromosome-level genome of the transformable northern wattle, Acacia crassicarpa.</title>
        <authorList>
            <person name="Massaro I."/>
            <person name="Sinha N.R."/>
            <person name="Poethig S."/>
            <person name="Leichty A.R."/>
        </authorList>
    </citation>
    <scope>NUCLEOTIDE SEQUENCE</scope>
    <source>
        <strain evidence="2">Acra3RX</strain>
        <tissue evidence="2">Leaf</tissue>
    </source>
</reference>
<dbReference type="AlphaFoldDB" id="A0AAE1MKT2"/>